<dbReference type="Gene3D" id="1.10.10.60">
    <property type="entry name" value="Homeodomain-like"/>
    <property type="match status" value="1"/>
</dbReference>
<keyword evidence="6" id="KW-1185">Reference proteome</keyword>
<dbReference type="EMBL" id="CP063849">
    <property type="protein sequence ID" value="QOY85422.1"/>
    <property type="molecule type" value="Genomic_DNA"/>
</dbReference>
<keyword evidence="3" id="KW-0804">Transcription</keyword>
<dbReference type="SUPFAM" id="SSF46689">
    <property type="entry name" value="Homeodomain-like"/>
    <property type="match status" value="2"/>
</dbReference>
<evidence type="ECO:0000256" key="2">
    <source>
        <dbReference type="ARBA" id="ARBA00023125"/>
    </source>
</evidence>
<dbReference type="AlphaFoldDB" id="A0A7S7NKS0"/>
<organism evidence="5 6">
    <name type="scientific">Paludibaculum fermentans</name>
    <dbReference type="NCBI Taxonomy" id="1473598"/>
    <lineage>
        <taxon>Bacteria</taxon>
        <taxon>Pseudomonadati</taxon>
        <taxon>Acidobacteriota</taxon>
        <taxon>Terriglobia</taxon>
        <taxon>Bryobacterales</taxon>
        <taxon>Bryobacteraceae</taxon>
        <taxon>Paludibaculum</taxon>
    </lineage>
</organism>
<keyword evidence="1" id="KW-0805">Transcription regulation</keyword>
<dbReference type="InterPro" id="IPR018060">
    <property type="entry name" value="HTH_AraC"/>
</dbReference>
<evidence type="ECO:0000313" key="6">
    <source>
        <dbReference type="Proteomes" id="UP000593892"/>
    </source>
</evidence>
<feature type="domain" description="HTH araC/xylS-type" evidence="4">
    <location>
        <begin position="192"/>
        <end position="290"/>
    </location>
</feature>
<dbReference type="PANTHER" id="PTHR46796">
    <property type="entry name" value="HTH-TYPE TRANSCRIPTIONAL ACTIVATOR RHAS-RELATED"/>
    <property type="match status" value="1"/>
</dbReference>
<evidence type="ECO:0000256" key="3">
    <source>
        <dbReference type="ARBA" id="ARBA00023163"/>
    </source>
</evidence>
<evidence type="ECO:0000313" key="5">
    <source>
        <dbReference type="EMBL" id="QOY85422.1"/>
    </source>
</evidence>
<dbReference type="InterPro" id="IPR050204">
    <property type="entry name" value="AraC_XylS_family_regulators"/>
</dbReference>
<sequence>MTNKKLHLVDTGKVERPKVTADSLTGQRFFARVQTDPAGVLLAPGSPRAALVVHIGAPVMIGCDRVGRRHRGRSVHGDVDIIPVGEPSRWDLKEADTALIMGLSTSLLQSVAEESGLRGGAIEIANRFQVRDGRIEHLGWALREELEAGYPNGRLYVESLAVALSGHVLQHHSSLSGAPRETKGGLSGYRLKQVLCYIEENLGGDLSLEEIANFVGLSVSHCKAAFRQSMGRPLHQYVIERRVDRARALLLKGTSSISQAAQECGFTHASHLSFHMKRSLGFSPGLVLRQSRR</sequence>
<dbReference type="KEGG" id="pfer:IRI77_21620"/>
<evidence type="ECO:0000259" key="4">
    <source>
        <dbReference type="PROSITE" id="PS01124"/>
    </source>
</evidence>
<dbReference type="InterPro" id="IPR009057">
    <property type="entry name" value="Homeodomain-like_sf"/>
</dbReference>
<dbReference type="Proteomes" id="UP000593892">
    <property type="component" value="Chromosome"/>
</dbReference>
<accession>A0A7S7NKS0</accession>
<keyword evidence="2" id="KW-0238">DNA-binding</keyword>
<reference evidence="5 6" key="1">
    <citation type="submission" date="2020-10" db="EMBL/GenBank/DDBJ databases">
        <title>Complete genome sequence of Paludibaculum fermentans P105T, a facultatively anaerobic acidobacterium capable of dissimilatory Fe(III) reduction.</title>
        <authorList>
            <person name="Dedysh S.N."/>
            <person name="Beletsky A.V."/>
            <person name="Kulichevskaya I.S."/>
            <person name="Mardanov A.V."/>
            <person name="Ravin N.V."/>
        </authorList>
    </citation>
    <scope>NUCLEOTIDE SEQUENCE [LARGE SCALE GENOMIC DNA]</scope>
    <source>
        <strain evidence="5 6">P105</strain>
    </source>
</reference>
<dbReference type="PANTHER" id="PTHR46796:SF6">
    <property type="entry name" value="ARAC SUBFAMILY"/>
    <property type="match status" value="1"/>
</dbReference>
<dbReference type="Pfam" id="PF12833">
    <property type="entry name" value="HTH_18"/>
    <property type="match status" value="1"/>
</dbReference>
<name>A0A7S7NKS0_PALFE</name>
<dbReference type="GO" id="GO:0003700">
    <property type="term" value="F:DNA-binding transcription factor activity"/>
    <property type="evidence" value="ECO:0007669"/>
    <property type="project" value="InterPro"/>
</dbReference>
<dbReference type="GO" id="GO:0043565">
    <property type="term" value="F:sequence-specific DNA binding"/>
    <property type="evidence" value="ECO:0007669"/>
    <property type="project" value="InterPro"/>
</dbReference>
<dbReference type="PROSITE" id="PS01124">
    <property type="entry name" value="HTH_ARAC_FAMILY_2"/>
    <property type="match status" value="1"/>
</dbReference>
<gene>
    <name evidence="5" type="ORF">IRI77_21620</name>
</gene>
<dbReference type="RefSeq" id="WP_194447092.1">
    <property type="nucleotide sequence ID" value="NZ_CP063849.1"/>
</dbReference>
<protein>
    <submittedName>
        <fullName evidence="5">Helix-turn-helix transcriptional regulator</fullName>
    </submittedName>
</protein>
<proteinExistence type="predicted"/>
<evidence type="ECO:0000256" key="1">
    <source>
        <dbReference type="ARBA" id="ARBA00023015"/>
    </source>
</evidence>
<dbReference type="SMART" id="SM00342">
    <property type="entry name" value="HTH_ARAC"/>
    <property type="match status" value="1"/>
</dbReference>